<dbReference type="GO" id="GO:1902208">
    <property type="term" value="P:regulation of bacterial-type flagellum assembly"/>
    <property type="evidence" value="ECO:0007669"/>
    <property type="project" value="UniProtKB-UniRule"/>
</dbReference>
<dbReference type="GO" id="GO:0045947">
    <property type="term" value="P:negative regulation of translational initiation"/>
    <property type="evidence" value="ECO:0007669"/>
    <property type="project" value="UniProtKB-UniRule"/>
</dbReference>
<dbReference type="Proteomes" id="UP001220962">
    <property type="component" value="Chromosome"/>
</dbReference>
<dbReference type="GO" id="GO:0048027">
    <property type="term" value="F:mRNA 5'-UTR binding"/>
    <property type="evidence" value="ECO:0007669"/>
    <property type="project" value="UniProtKB-UniRule"/>
</dbReference>
<evidence type="ECO:0000256" key="2">
    <source>
        <dbReference type="ARBA" id="ARBA00022491"/>
    </source>
</evidence>
<comment type="subunit">
    <text evidence="5">Homodimer; the beta-strands of each monomer intercalate to form a hydrophobic core, while the alpha-helices form wings that extend away from the core.</text>
</comment>
<dbReference type="GO" id="GO:0044781">
    <property type="term" value="P:bacterial-type flagellum organization"/>
    <property type="evidence" value="ECO:0007669"/>
    <property type="project" value="UniProtKB-KW"/>
</dbReference>
<name>A0AAX3MZC9_9BACL</name>
<keyword evidence="4 5" id="KW-0694">RNA-binding</keyword>
<dbReference type="InterPro" id="IPR003751">
    <property type="entry name" value="CsrA"/>
</dbReference>
<evidence type="ECO:0000256" key="4">
    <source>
        <dbReference type="ARBA" id="ARBA00022884"/>
    </source>
</evidence>
<evidence type="ECO:0000256" key="1">
    <source>
        <dbReference type="ARBA" id="ARBA00022490"/>
    </source>
</evidence>
<evidence type="ECO:0000313" key="7">
    <source>
        <dbReference type="Proteomes" id="UP001220962"/>
    </source>
</evidence>
<comment type="subcellular location">
    <subcellularLocation>
        <location evidence="5">Cytoplasm</location>
    </subcellularLocation>
</comment>
<accession>A0AAX3MZC9</accession>
<comment type="function">
    <text evidence="5">A translational regulator that binds mRNA to regulate translation initiation and/or mRNA stability. Usually binds in the 5'-UTR at or near the Shine-Dalgarno sequence preventing ribosome-binding, thus repressing translation. Its main target seems to be the major flagellin gene, while its function is anatagonized by FliW.</text>
</comment>
<dbReference type="FunFam" id="2.60.40.4380:FF:000002">
    <property type="entry name" value="Translational regulator CsrA"/>
    <property type="match status" value="1"/>
</dbReference>
<proteinExistence type="inferred from homology"/>
<dbReference type="Gene3D" id="2.60.40.4380">
    <property type="entry name" value="Translational regulator CsrA"/>
    <property type="match status" value="1"/>
</dbReference>
<dbReference type="HAMAP" id="MF_00167">
    <property type="entry name" value="CsrA"/>
    <property type="match status" value="1"/>
</dbReference>
<dbReference type="InterPro" id="IPR036107">
    <property type="entry name" value="CsrA_sf"/>
</dbReference>
<dbReference type="NCBIfam" id="NF002469">
    <property type="entry name" value="PRK01712.1"/>
    <property type="match status" value="1"/>
</dbReference>
<dbReference type="AlphaFoldDB" id="A0AAX3MZC9"/>
<gene>
    <name evidence="5 6" type="primary">csrA</name>
    <name evidence="6" type="ORF">PUW23_22760</name>
</gene>
<dbReference type="SUPFAM" id="SSF117130">
    <property type="entry name" value="CsrA-like"/>
    <property type="match status" value="1"/>
</dbReference>
<evidence type="ECO:0000313" key="6">
    <source>
        <dbReference type="EMBL" id="WDH82239.1"/>
    </source>
</evidence>
<dbReference type="Pfam" id="PF02599">
    <property type="entry name" value="CsrA"/>
    <property type="match status" value="1"/>
</dbReference>
<organism evidence="6 7">
    <name type="scientific">Paenibacillus urinalis</name>
    <dbReference type="NCBI Taxonomy" id="521520"/>
    <lineage>
        <taxon>Bacteria</taxon>
        <taxon>Bacillati</taxon>
        <taxon>Bacillota</taxon>
        <taxon>Bacilli</taxon>
        <taxon>Bacillales</taxon>
        <taxon>Paenibacillaceae</taxon>
        <taxon>Paenibacillus</taxon>
    </lineage>
</organism>
<evidence type="ECO:0000256" key="5">
    <source>
        <dbReference type="HAMAP-Rule" id="MF_00167"/>
    </source>
</evidence>
<dbReference type="NCBIfam" id="TIGR00202">
    <property type="entry name" value="csrA"/>
    <property type="match status" value="1"/>
</dbReference>
<dbReference type="PANTHER" id="PTHR34984:SF1">
    <property type="entry name" value="CARBON STORAGE REGULATOR"/>
    <property type="match status" value="1"/>
</dbReference>
<keyword evidence="1 5" id="KW-0963">Cytoplasm</keyword>
<keyword evidence="5" id="KW-1005">Bacterial flagellum biogenesis</keyword>
<dbReference type="GO" id="GO:0006402">
    <property type="term" value="P:mRNA catabolic process"/>
    <property type="evidence" value="ECO:0007669"/>
    <property type="project" value="InterPro"/>
</dbReference>
<dbReference type="RefSeq" id="WP_047912362.1">
    <property type="nucleotide sequence ID" value="NZ_CP118101.1"/>
</dbReference>
<comment type="similarity">
    <text evidence="5">Belongs to the CsrA/RsmA family.</text>
</comment>
<evidence type="ECO:0000256" key="3">
    <source>
        <dbReference type="ARBA" id="ARBA00022845"/>
    </source>
</evidence>
<dbReference type="EMBL" id="CP118101">
    <property type="protein sequence ID" value="WDH82239.1"/>
    <property type="molecule type" value="Genomic_DNA"/>
</dbReference>
<dbReference type="GO" id="GO:0005829">
    <property type="term" value="C:cytosol"/>
    <property type="evidence" value="ECO:0007669"/>
    <property type="project" value="TreeGrafter"/>
</dbReference>
<sequence length="83" mass="9074">MLVLSRKRGQSIMIGDQIEITVLGVEGDNVRIGISAPSEVDIFRKEVYVSIQEANKQSAAPAKDHVQALMAQFQGSFDKKNNG</sequence>
<protein>
    <recommendedName>
        <fullName evidence="5">Translational regulator CsrA</fullName>
    </recommendedName>
</protein>
<reference evidence="6" key="1">
    <citation type="submission" date="2023-02" db="EMBL/GenBank/DDBJ databases">
        <title>Pathogen: clinical or host-associated sample.</title>
        <authorList>
            <person name="Hergert J."/>
            <person name="Casey R."/>
            <person name="Wagner J."/>
            <person name="Young E.L."/>
            <person name="Oakeson K.F."/>
        </authorList>
    </citation>
    <scope>NUCLEOTIDE SEQUENCE</scope>
    <source>
        <strain evidence="6">2022CK-00830</strain>
    </source>
</reference>
<keyword evidence="2 5" id="KW-0678">Repressor</keyword>
<dbReference type="GO" id="GO:0006109">
    <property type="term" value="P:regulation of carbohydrate metabolic process"/>
    <property type="evidence" value="ECO:0007669"/>
    <property type="project" value="InterPro"/>
</dbReference>
<keyword evidence="3 5" id="KW-0810">Translation regulation</keyword>
<dbReference type="PANTHER" id="PTHR34984">
    <property type="entry name" value="CARBON STORAGE REGULATOR"/>
    <property type="match status" value="1"/>
</dbReference>